<dbReference type="PANTHER" id="PTHR43133:SF8">
    <property type="entry name" value="RNA POLYMERASE SIGMA FACTOR HI_1459-RELATED"/>
    <property type="match status" value="1"/>
</dbReference>
<dbReference type="PANTHER" id="PTHR43133">
    <property type="entry name" value="RNA POLYMERASE ECF-TYPE SIGMA FACTO"/>
    <property type="match status" value="1"/>
</dbReference>
<keyword evidence="5" id="KW-0804">Transcription</keyword>
<keyword evidence="3" id="KW-0731">Sigma factor</keyword>
<evidence type="ECO:0000313" key="9">
    <source>
        <dbReference type="Proteomes" id="UP000837803"/>
    </source>
</evidence>
<accession>A0ABN8FDH3</accession>
<sequence length="188" mass="21763">MTESDLIERFRRNPTPAQLLPVYERYAERIYGWCLRYLGTPERAEDAGAELFPVLLRKLPKHEVTNFGSWLQSVVRNHCLMQLRREQRDPLALTAAEDAGMQSANLQHLSQEPTPDTRPLHHCMKQLSEDQRRCIHLFYLREGHSYQSVAAELHLSVGQVRSHLQNGRRTLKLCLEAYAAPKTDPRAH</sequence>
<dbReference type="InterPro" id="IPR036388">
    <property type="entry name" value="WH-like_DNA-bd_sf"/>
</dbReference>
<dbReference type="Proteomes" id="UP000837803">
    <property type="component" value="Unassembled WGS sequence"/>
</dbReference>
<comment type="similarity">
    <text evidence="1">Belongs to the sigma-70 factor family. ECF subfamily.</text>
</comment>
<feature type="domain" description="RNA polymerase sigma-70 region 2" evidence="6">
    <location>
        <begin position="23"/>
        <end position="88"/>
    </location>
</feature>
<dbReference type="InterPro" id="IPR039425">
    <property type="entry name" value="RNA_pol_sigma-70-like"/>
</dbReference>
<dbReference type="InterPro" id="IPR013325">
    <property type="entry name" value="RNA_pol_sigma_r2"/>
</dbReference>
<dbReference type="InterPro" id="IPR014284">
    <property type="entry name" value="RNA_pol_sigma-70_dom"/>
</dbReference>
<evidence type="ECO:0000256" key="1">
    <source>
        <dbReference type="ARBA" id="ARBA00010641"/>
    </source>
</evidence>
<proteinExistence type="inferred from homology"/>
<dbReference type="InterPro" id="IPR013249">
    <property type="entry name" value="RNA_pol_sigma70_r4_t2"/>
</dbReference>
<keyword evidence="4" id="KW-0238">DNA-binding</keyword>
<dbReference type="Gene3D" id="1.10.10.10">
    <property type="entry name" value="Winged helix-like DNA-binding domain superfamily/Winged helix DNA-binding domain"/>
    <property type="match status" value="1"/>
</dbReference>
<evidence type="ECO:0000259" key="6">
    <source>
        <dbReference type="Pfam" id="PF04542"/>
    </source>
</evidence>
<gene>
    <name evidence="8" type="primary">sigR_5</name>
    <name evidence="8" type="ORF">LEM8419_03259</name>
</gene>
<feature type="domain" description="RNA polymerase sigma factor 70 region 4 type 2" evidence="7">
    <location>
        <begin position="119"/>
        <end position="171"/>
    </location>
</feature>
<dbReference type="EMBL" id="CAKLPZ010000005">
    <property type="protein sequence ID" value="CAH1002352.1"/>
    <property type="molecule type" value="Genomic_DNA"/>
</dbReference>
<evidence type="ECO:0000256" key="2">
    <source>
        <dbReference type="ARBA" id="ARBA00023015"/>
    </source>
</evidence>
<evidence type="ECO:0000256" key="5">
    <source>
        <dbReference type="ARBA" id="ARBA00023163"/>
    </source>
</evidence>
<dbReference type="Pfam" id="PF04542">
    <property type="entry name" value="Sigma70_r2"/>
    <property type="match status" value="1"/>
</dbReference>
<evidence type="ECO:0000259" key="7">
    <source>
        <dbReference type="Pfam" id="PF08281"/>
    </source>
</evidence>
<dbReference type="SUPFAM" id="SSF88946">
    <property type="entry name" value="Sigma2 domain of RNA polymerase sigma factors"/>
    <property type="match status" value="1"/>
</dbReference>
<comment type="caution">
    <text evidence="8">The sequence shown here is derived from an EMBL/GenBank/DDBJ whole genome shotgun (WGS) entry which is preliminary data.</text>
</comment>
<dbReference type="Gene3D" id="1.10.1740.10">
    <property type="match status" value="1"/>
</dbReference>
<evidence type="ECO:0000256" key="3">
    <source>
        <dbReference type="ARBA" id="ARBA00023082"/>
    </source>
</evidence>
<dbReference type="RefSeq" id="WP_238752216.1">
    <property type="nucleotide sequence ID" value="NZ_CAKLPZ010000005.1"/>
</dbReference>
<keyword evidence="2" id="KW-0805">Transcription regulation</keyword>
<dbReference type="NCBIfam" id="TIGR02937">
    <property type="entry name" value="sigma70-ECF"/>
    <property type="match status" value="1"/>
</dbReference>
<protein>
    <submittedName>
        <fullName evidence="8">ECF RNA polymerase sigma factor SigR</fullName>
    </submittedName>
</protein>
<reference evidence="8" key="1">
    <citation type="submission" date="2021-12" db="EMBL/GenBank/DDBJ databases">
        <authorList>
            <person name="Rodrigo-Torres L."/>
            <person name="Arahal R. D."/>
            <person name="Lucena T."/>
        </authorList>
    </citation>
    <scope>NUCLEOTIDE SEQUENCE</scope>
    <source>
        <strain evidence="8">CECT 8419</strain>
    </source>
</reference>
<evidence type="ECO:0000256" key="4">
    <source>
        <dbReference type="ARBA" id="ARBA00023125"/>
    </source>
</evidence>
<dbReference type="CDD" id="cd06171">
    <property type="entry name" value="Sigma70_r4"/>
    <property type="match status" value="1"/>
</dbReference>
<name>A0ABN8FDH3_9BACT</name>
<dbReference type="InterPro" id="IPR013324">
    <property type="entry name" value="RNA_pol_sigma_r3/r4-like"/>
</dbReference>
<dbReference type="InterPro" id="IPR007627">
    <property type="entry name" value="RNA_pol_sigma70_r2"/>
</dbReference>
<keyword evidence="9" id="KW-1185">Reference proteome</keyword>
<dbReference type="SUPFAM" id="SSF88659">
    <property type="entry name" value="Sigma3 and sigma4 domains of RNA polymerase sigma factors"/>
    <property type="match status" value="1"/>
</dbReference>
<dbReference type="Pfam" id="PF08281">
    <property type="entry name" value="Sigma70_r4_2"/>
    <property type="match status" value="1"/>
</dbReference>
<evidence type="ECO:0000313" key="8">
    <source>
        <dbReference type="EMBL" id="CAH1002352.1"/>
    </source>
</evidence>
<organism evidence="8 9">
    <name type="scientific">Neolewinella maritima</name>
    <dbReference type="NCBI Taxonomy" id="1383882"/>
    <lineage>
        <taxon>Bacteria</taxon>
        <taxon>Pseudomonadati</taxon>
        <taxon>Bacteroidota</taxon>
        <taxon>Saprospiria</taxon>
        <taxon>Saprospirales</taxon>
        <taxon>Lewinellaceae</taxon>
        <taxon>Neolewinella</taxon>
    </lineage>
</organism>